<evidence type="ECO:0000313" key="3">
    <source>
        <dbReference type="Proteomes" id="UP000478052"/>
    </source>
</evidence>
<feature type="non-terminal residue" evidence="2">
    <location>
        <position position="1"/>
    </location>
</feature>
<dbReference type="EMBL" id="VUJU01015854">
    <property type="protein sequence ID" value="KAF0691817.1"/>
    <property type="molecule type" value="Genomic_DNA"/>
</dbReference>
<accession>A0A6G0VJP3</accession>
<organism evidence="2 3">
    <name type="scientific">Aphis craccivora</name>
    <name type="common">Cowpea aphid</name>
    <dbReference type="NCBI Taxonomy" id="307492"/>
    <lineage>
        <taxon>Eukaryota</taxon>
        <taxon>Metazoa</taxon>
        <taxon>Ecdysozoa</taxon>
        <taxon>Arthropoda</taxon>
        <taxon>Hexapoda</taxon>
        <taxon>Insecta</taxon>
        <taxon>Pterygota</taxon>
        <taxon>Neoptera</taxon>
        <taxon>Paraneoptera</taxon>
        <taxon>Hemiptera</taxon>
        <taxon>Sternorrhyncha</taxon>
        <taxon>Aphidomorpha</taxon>
        <taxon>Aphidoidea</taxon>
        <taxon>Aphididae</taxon>
        <taxon>Aphidini</taxon>
        <taxon>Aphis</taxon>
        <taxon>Aphis</taxon>
    </lineage>
</organism>
<reference evidence="2 3" key="1">
    <citation type="submission" date="2019-08" db="EMBL/GenBank/DDBJ databases">
        <title>Whole genome of Aphis craccivora.</title>
        <authorList>
            <person name="Voronova N.V."/>
            <person name="Shulinski R.S."/>
            <person name="Bandarenka Y.V."/>
            <person name="Zhorov D.G."/>
            <person name="Warner D."/>
        </authorList>
    </citation>
    <scope>NUCLEOTIDE SEQUENCE [LARGE SCALE GENOMIC DNA]</scope>
    <source>
        <strain evidence="2">180601</strain>
        <tissue evidence="2">Whole Body</tissue>
    </source>
</reference>
<evidence type="ECO:0000256" key="1">
    <source>
        <dbReference type="SAM" id="MobiDB-lite"/>
    </source>
</evidence>
<protein>
    <submittedName>
        <fullName evidence="2">Uncharacterized protein</fullName>
    </submittedName>
</protein>
<dbReference type="AlphaFoldDB" id="A0A6G0VJP3"/>
<keyword evidence="3" id="KW-1185">Reference proteome</keyword>
<proteinExistence type="predicted"/>
<dbReference type="Proteomes" id="UP000478052">
    <property type="component" value="Unassembled WGS sequence"/>
</dbReference>
<evidence type="ECO:0000313" key="2">
    <source>
        <dbReference type="EMBL" id="KAF0691817.1"/>
    </source>
</evidence>
<feature type="compositionally biased region" description="Polar residues" evidence="1">
    <location>
        <begin position="40"/>
        <end position="57"/>
    </location>
</feature>
<sequence>ELGIQRNEQNVQPTQSKCDGKAITSQINTSNTPTVALTNSQTTQNMGSSNEASNDLYNNDDDNRTIIMDELENTDLTDTIQDLYTTTTNGKRISTANSTSAVKAKKSRMNLVQSPGFIEISSSANRKIMWYYSKNTDNVQNYYTFLQSLKTSLVQLLKTRVQNENSIKFNLKLESTYNRPNVENSSENRAFKTPANKFIRIQKSKE</sequence>
<name>A0A6G0VJP3_APHCR</name>
<comment type="caution">
    <text evidence="2">The sequence shown here is derived from an EMBL/GenBank/DDBJ whole genome shotgun (WGS) entry which is preliminary data.</text>
</comment>
<gene>
    <name evidence="2" type="ORF">FWK35_00032340</name>
</gene>
<feature type="region of interest" description="Disordered" evidence="1">
    <location>
        <begin position="40"/>
        <end position="60"/>
    </location>
</feature>
<dbReference type="OrthoDB" id="6625030at2759"/>